<reference evidence="2" key="1">
    <citation type="submission" date="2021-05" db="EMBL/GenBank/DDBJ databases">
        <title>Whole genome sequence of Curtobacterium flaccumfaciens pv. flaccumfaciens strain CFBP 3417.</title>
        <authorList>
            <person name="Osdaghi E."/>
            <person name="Taghouti G."/>
            <person name="Portier P."/>
            <person name="Fazliarab A."/>
            <person name="Taghavi S.M."/>
            <person name="Briand M."/>
            <person name="Le-Saux M."/>
            <person name="Jacques M.-A."/>
        </authorList>
    </citation>
    <scope>NUCLEOTIDE SEQUENCE</scope>
    <source>
        <strain evidence="2">CFBP 3417</strain>
    </source>
</reference>
<protein>
    <submittedName>
        <fullName evidence="2">Uncharacterized protein</fullName>
    </submittedName>
</protein>
<dbReference type="Proteomes" id="UP000709437">
    <property type="component" value="Unassembled WGS sequence"/>
</dbReference>
<keyword evidence="1" id="KW-0472">Membrane</keyword>
<dbReference type="AlphaFoldDB" id="A0A9Q2ZQ27"/>
<sequence>MRRSLRLLTVLVIVFVFAAGLLGSVVFVHRVLADPGSDVAWVGTVRSLALLVIGVVLTLRGRRALPALGEAMTLHEAVGPVRPLTIVVWAFLGATIYSTLRGWTVIVPVAAVVGAVVVGLPFVDRLLDRVLARQAVRADAEAATPVAPVAPASSASDA</sequence>
<name>A0A9Q2ZQ27_9MICO</name>
<keyword evidence="1" id="KW-1133">Transmembrane helix</keyword>
<gene>
    <name evidence="2" type="ORF">KK103_03140</name>
</gene>
<feature type="transmembrane region" description="Helical" evidence="1">
    <location>
        <begin position="80"/>
        <end position="97"/>
    </location>
</feature>
<evidence type="ECO:0000313" key="3">
    <source>
        <dbReference type="Proteomes" id="UP000709437"/>
    </source>
</evidence>
<evidence type="ECO:0000256" key="1">
    <source>
        <dbReference type="SAM" id="Phobius"/>
    </source>
</evidence>
<proteinExistence type="predicted"/>
<feature type="transmembrane region" description="Helical" evidence="1">
    <location>
        <begin position="39"/>
        <end position="59"/>
    </location>
</feature>
<feature type="transmembrane region" description="Helical" evidence="1">
    <location>
        <begin position="103"/>
        <end position="123"/>
    </location>
</feature>
<accession>A0A9Q2ZQ27</accession>
<dbReference type="RefSeq" id="WP_214562160.1">
    <property type="nucleotide sequence ID" value="NZ_JAHEWX010000002.1"/>
</dbReference>
<dbReference type="EMBL" id="JAHEWX010000002">
    <property type="protein sequence ID" value="MBT1540744.1"/>
    <property type="molecule type" value="Genomic_DNA"/>
</dbReference>
<keyword evidence="1" id="KW-0812">Transmembrane</keyword>
<organism evidence="2 3">
    <name type="scientific">Curtobacterium flaccumfaciens pv. flaccumfaciens</name>
    <dbReference type="NCBI Taxonomy" id="138532"/>
    <lineage>
        <taxon>Bacteria</taxon>
        <taxon>Bacillati</taxon>
        <taxon>Actinomycetota</taxon>
        <taxon>Actinomycetes</taxon>
        <taxon>Micrococcales</taxon>
        <taxon>Microbacteriaceae</taxon>
        <taxon>Curtobacterium</taxon>
    </lineage>
</organism>
<comment type="caution">
    <text evidence="2">The sequence shown here is derived from an EMBL/GenBank/DDBJ whole genome shotgun (WGS) entry which is preliminary data.</text>
</comment>
<evidence type="ECO:0000313" key="2">
    <source>
        <dbReference type="EMBL" id="MBT1540744.1"/>
    </source>
</evidence>